<gene>
    <name evidence="2" type="ORF">DET61_1451</name>
</gene>
<feature type="transmembrane region" description="Helical" evidence="1">
    <location>
        <begin position="181"/>
        <end position="205"/>
    </location>
</feature>
<accession>A0A368WZZ7</accession>
<dbReference type="EMBL" id="QPJI01000045">
    <property type="protein sequence ID" value="RCW61099.1"/>
    <property type="molecule type" value="Genomic_DNA"/>
</dbReference>
<keyword evidence="1" id="KW-0812">Transmembrane</keyword>
<name>A0A368WZZ7_MARNT</name>
<protein>
    <submittedName>
        <fullName evidence="2">Uncharacterized protein</fullName>
    </submittedName>
</protein>
<reference evidence="2 3" key="1">
    <citation type="submission" date="2018-07" db="EMBL/GenBank/DDBJ databases">
        <title>Freshwater and sediment microbial communities from various areas in North America, analyzing microbe dynamics in response to fracking.</title>
        <authorList>
            <person name="Lamendella R."/>
        </authorList>
    </citation>
    <scope>NUCLEOTIDE SEQUENCE [LARGE SCALE GENOMIC DNA]</scope>
    <source>
        <strain evidence="2 3">105B</strain>
    </source>
</reference>
<comment type="caution">
    <text evidence="2">The sequence shown here is derived from an EMBL/GenBank/DDBJ whole genome shotgun (WGS) entry which is preliminary data.</text>
</comment>
<sequence length="214" mass="23909">TPGVKPPVGNALRKMVFTFNRYGCSRSPEYAQAWIRISAQRLSAFQATAKQKRTLAKTSKLLLWGLPRITESPESLMKYVRNISGAFTGGALGGLLDSFNIWFMGKVGLSDLIGISMKPDFTAPWLYQRMIWGGLWMLLLLIPVWKDRTILRGMAASIFPSAMVLLVVFPSMNKGVLGLEFGITMPMVVITLNFIYGIFAAYWYVATCSNQNHK</sequence>
<dbReference type="Proteomes" id="UP000253647">
    <property type="component" value="Unassembled WGS sequence"/>
</dbReference>
<proteinExistence type="predicted"/>
<feature type="transmembrane region" description="Helical" evidence="1">
    <location>
        <begin position="125"/>
        <end position="142"/>
    </location>
</feature>
<keyword evidence="1" id="KW-0472">Membrane</keyword>
<feature type="transmembrane region" description="Helical" evidence="1">
    <location>
        <begin position="85"/>
        <end position="105"/>
    </location>
</feature>
<dbReference type="AlphaFoldDB" id="A0A368WZZ7"/>
<feature type="non-terminal residue" evidence="2">
    <location>
        <position position="1"/>
    </location>
</feature>
<keyword evidence="1" id="KW-1133">Transmembrane helix</keyword>
<evidence type="ECO:0000313" key="2">
    <source>
        <dbReference type="EMBL" id="RCW61099.1"/>
    </source>
</evidence>
<evidence type="ECO:0000256" key="1">
    <source>
        <dbReference type="SAM" id="Phobius"/>
    </source>
</evidence>
<organism evidence="2 3">
    <name type="scientific">Marinobacter nauticus</name>
    <name type="common">Marinobacter hydrocarbonoclasticus</name>
    <name type="synonym">Marinobacter aquaeolei</name>
    <dbReference type="NCBI Taxonomy" id="2743"/>
    <lineage>
        <taxon>Bacteria</taxon>
        <taxon>Pseudomonadati</taxon>
        <taxon>Pseudomonadota</taxon>
        <taxon>Gammaproteobacteria</taxon>
        <taxon>Pseudomonadales</taxon>
        <taxon>Marinobacteraceae</taxon>
        <taxon>Marinobacter</taxon>
    </lineage>
</organism>
<dbReference type="RefSeq" id="WP_220269784.1">
    <property type="nucleotide sequence ID" value="NZ_QPJI01000045.1"/>
</dbReference>
<feature type="transmembrane region" description="Helical" evidence="1">
    <location>
        <begin position="149"/>
        <end position="169"/>
    </location>
</feature>
<evidence type="ECO:0000313" key="3">
    <source>
        <dbReference type="Proteomes" id="UP000253647"/>
    </source>
</evidence>